<dbReference type="InterPro" id="IPR011992">
    <property type="entry name" value="EF-hand-dom_pair"/>
</dbReference>
<dbReference type="Pfam" id="PF13202">
    <property type="entry name" value="EF-hand_5"/>
    <property type="match status" value="2"/>
</dbReference>
<name>A0A2X0SJW2_9PROT</name>
<keyword evidence="2" id="KW-0732">Signal</keyword>
<dbReference type="InterPro" id="IPR018247">
    <property type="entry name" value="EF_Hand_1_Ca_BS"/>
</dbReference>
<dbReference type="EMBL" id="LS423452">
    <property type="protein sequence ID" value="SPS06136.1"/>
    <property type="molecule type" value="Genomic_DNA"/>
</dbReference>
<dbReference type="InterPro" id="IPR002048">
    <property type="entry name" value="EF_hand_dom"/>
</dbReference>
<feature type="compositionally biased region" description="Basic and acidic residues" evidence="1">
    <location>
        <begin position="112"/>
        <end position="128"/>
    </location>
</feature>
<evidence type="ECO:0000259" key="3">
    <source>
        <dbReference type="PROSITE" id="PS50222"/>
    </source>
</evidence>
<dbReference type="CDD" id="cd00051">
    <property type="entry name" value="EFh"/>
    <property type="match status" value="1"/>
</dbReference>
<dbReference type="AlphaFoldDB" id="A0A2X0SJW2"/>
<feature type="region of interest" description="Disordered" evidence="1">
    <location>
        <begin position="93"/>
        <end position="128"/>
    </location>
</feature>
<sequence length="128" mass="14190">MKKTVNCLAILSSFVLGASFSYAGGTGPQDGAMHGRMHGKMHGKMHGDMHIKMHREMYKAMDSDGDGAISSSEFDAFHANKFREMDVNADGRITTDEMIMHRRKGKGATPGKTEEAPGKFDYYKTRKL</sequence>
<proteinExistence type="predicted"/>
<dbReference type="PROSITE" id="PS00018">
    <property type="entry name" value="EF_HAND_1"/>
    <property type="match status" value="2"/>
</dbReference>
<accession>A0A2X0SJW2</accession>
<evidence type="ECO:0000256" key="2">
    <source>
        <dbReference type="SAM" id="SignalP"/>
    </source>
</evidence>
<feature type="signal peptide" evidence="2">
    <location>
        <begin position="1"/>
        <end position="23"/>
    </location>
</feature>
<evidence type="ECO:0000313" key="4">
    <source>
        <dbReference type="EMBL" id="SPS06136.1"/>
    </source>
</evidence>
<organism evidence="4">
    <name type="scientific">Candidatus Nitrotoga fabula</name>
    <dbReference type="NCBI Taxonomy" id="2182327"/>
    <lineage>
        <taxon>Bacteria</taxon>
        <taxon>Pseudomonadati</taxon>
        <taxon>Pseudomonadota</taxon>
        <taxon>Betaproteobacteria</taxon>
        <taxon>Nitrosomonadales</taxon>
        <taxon>Gallionellaceae</taxon>
        <taxon>Candidatus Nitrotoga</taxon>
    </lineage>
</organism>
<feature type="chain" id="PRO_5015936959" description="EF-hand domain-containing protein" evidence="2">
    <location>
        <begin position="24"/>
        <end position="128"/>
    </location>
</feature>
<evidence type="ECO:0000256" key="1">
    <source>
        <dbReference type="SAM" id="MobiDB-lite"/>
    </source>
</evidence>
<dbReference type="GO" id="GO:0005509">
    <property type="term" value="F:calcium ion binding"/>
    <property type="evidence" value="ECO:0007669"/>
    <property type="project" value="InterPro"/>
</dbReference>
<gene>
    <name evidence="4" type="ORF">NITFAB_1726</name>
</gene>
<dbReference type="SUPFAM" id="SSF47473">
    <property type="entry name" value="EF-hand"/>
    <property type="match status" value="1"/>
</dbReference>
<dbReference type="PROSITE" id="PS50222">
    <property type="entry name" value="EF_HAND_2"/>
    <property type="match status" value="1"/>
</dbReference>
<reference evidence="4" key="1">
    <citation type="submission" date="2018-05" db="EMBL/GenBank/DDBJ databases">
        <authorList>
            <person name="Lanie J.A."/>
            <person name="Ng W.-L."/>
            <person name="Kazmierczak K.M."/>
            <person name="Andrzejewski T.M."/>
            <person name="Davidsen T.M."/>
            <person name="Wayne K.J."/>
            <person name="Tettelin H."/>
            <person name="Glass J.I."/>
            <person name="Rusch D."/>
            <person name="Podicherti R."/>
            <person name="Tsui H.-C.T."/>
            <person name="Winkler M.E."/>
        </authorList>
    </citation>
    <scope>NUCLEOTIDE SEQUENCE</scope>
    <source>
        <strain evidence="4">KNB</strain>
    </source>
</reference>
<protein>
    <recommendedName>
        <fullName evidence="3">EF-hand domain-containing protein</fullName>
    </recommendedName>
</protein>
<dbReference type="Gene3D" id="1.10.238.10">
    <property type="entry name" value="EF-hand"/>
    <property type="match status" value="1"/>
</dbReference>
<feature type="domain" description="EF-hand" evidence="3">
    <location>
        <begin position="49"/>
        <end position="84"/>
    </location>
</feature>